<gene>
    <name evidence="2" type="ORF">PCOR1329_LOCUS16324</name>
</gene>
<keyword evidence="3" id="KW-1185">Reference proteome</keyword>
<keyword evidence="1" id="KW-1133">Transmembrane helix</keyword>
<dbReference type="Proteomes" id="UP001189429">
    <property type="component" value="Unassembled WGS sequence"/>
</dbReference>
<keyword evidence="1" id="KW-0812">Transmembrane</keyword>
<evidence type="ECO:0000313" key="2">
    <source>
        <dbReference type="EMBL" id="CAK0811863.1"/>
    </source>
</evidence>
<evidence type="ECO:0000256" key="1">
    <source>
        <dbReference type="SAM" id="Phobius"/>
    </source>
</evidence>
<protein>
    <recommendedName>
        <fullName evidence="4">Subtilisin</fullName>
    </recommendedName>
</protein>
<name>A0ABN9R6D1_9DINO</name>
<accession>A0ABN9R6D1</accession>
<feature type="transmembrane region" description="Helical" evidence="1">
    <location>
        <begin position="44"/>
        <end position="66"/>
    </location>
</feature>
<organism evidence="2 3">
    <name type="scientific">Prorocentrum cordatum</name>
    <dbReference type="NCBI Taxonomy" id="2364126"/>
    <lineage>
        <taxon>Eukaryota</taxon>
        <taxon>Sar</taxon>
        <taxon>Alveolata</taxon>
        <taxon>Dinophyceae</taxon>
        <taxon>Prorocentrales</taxon>
        <taxon>Prorocentraceae</taxon>
        <taxon>Prorocentrum</taxon>
    </lineage>
</organism>
<proteinExistence type="predicted"/>
<keyword evidence="1" id="KW-0472">Membrane</keyword>
<comment type="caution">
    <text evidence="2">The sequence shown here is derived from an EMBL/GenBank/DDBJ whole genome shotgun (WGS) entry which is preliminary data.</text>
</comment>
<feature type="non-terminal residue" evidence="2">
    <location>
        <position position="1"/>
    </location>
</feature>
<dbReference type="EMBL" id="CAUYUJ010005002">
    <property type="protein sequence ID" value="CAK0811863.1"/>
    <property type="molecule type" value="Genomic_DNA"/>
</dbReference>
<reference evidence="2" key="1">
    <citation type="submission" date="2023-10" db="EMBL/GenBank/DDBJ databases">
        <authorList>
            <person name="Chen Y."/>
            <person name="Shah S."/>
            <person name="Dougan E. K."/>
            <person name="Thang M."/>
            <person name="Chan C."/>
        </authorList>
    </citation>
    <scope>NUCLEOTIDE SEQUENCE [LARGE SCALE GENOMIC DNA]</scope>
</reference>
<evidence type="ECO:0000313" key="3">
    <source>
        <dbReference type="Proteomes" id="UP001189429"/>
    </source>
</evidence>
<feature type="non-terminal residue" evidence="2">
    <location>
        <position position="250"/>
    </location>
</feature>
<evidence type="ECO:0008006" key="4">
    <source>
        <dbReference type="Google" id="ProtNLM"/>
    </source>
</evidence>
<sequence>ASAPDAGGVGAAAASAGLLQVERLLRGARGQLRRGLGAPAPGSAAMRLVLGGALCLFAVVMVLFCARRLCQFSQPEPEGAQHDRRKVRGQVLEAAAAVRSDRAQPASRRATSHKVSFQNFAGGVNRASSARQAVAALGRQKSSRPRPQADPDAVRYNIGSRPGSAASVHVVAQGTTAHWQSEPSPRYVRQTSTRRSLAGSGGDAVRPLPPLCPGSVPPPHETRFSVPVDTLAVAGDNDLSGVALEVLLAR</sequence>